<sequence length="252" mass="28031">MTFTEANRTYFDKQASMYDDRFAGVIQTLSEQTIQRRHWISDRWTDTAAGQGQEIRALDYAAGPGYISMTLAPYLSKVIGIDLSPNMVARYNSNAHAAGLSSKMIGYQADLISEPPSTDSAAWKDVDLLIISMALHHFEFPGQALQKLGQRVKQGGVCFIIDIMGHSSPQHHHHGPHGEDQGSRKPESPFKEFKEASATIQTHGFVQEDMAKLFREAGFESPEYLALEKPLEFTMDGQTVSMTAFMAKAKRA</sequence>
<dbReference type="RefSeq" id="XP_058326285.1">
    <property type="nucleotide sequence ID" value="XM_058479717.1"/>
</dbReference>
<dbReference type="EMBL" id="JAPQKS010000008">
    <property type="protein sequence ID" value="KAJ5217414.1"/>
    <property type="molecule type" value="Genomic_DNA"/>
</dbReference>
<dbReference type="SUPFAM" id="SSF53335">
    <property type="entry name" value="S-adenosyl-L-methionine-dependent methyltransferases"/>
    <property type="match status" value="1"/>
</dbReference>
<evidence type="ECO:0000313" key="3">
    <source>
        <dbReference type="EMBL" id="KAJ5217414.1"/>
    </source>
</evidence>
<dbReference type="InterPro" id="IPR029063">
    <property type="entry name" value="SAM-dependent_MTases_sf"/>
</dbReference>
<accession>A0A9W9TCI3</accession>
<feature type="domain" description="Methyltransferase type 11" evidence="2">
    <location>
        <begin position="58"/>
        <end position="160"/>
    </location>
</feature>
<protein>
    <recommendedName>
        <fullName evidence="2">Methyltransferase type 11 domain-containing protein</fullName>
    </recommendedName>
</protein>
<dbReference type="AlphaFoldDB" id="A0A9W9TCI3"/>
<dbReference type="Pfam" id="PF08241">
    <property type="entry name" value="Methyltransf_11"/>
    <property type="match status" value="1"/>
</dbReference>
<evidence type="ECO:0000259" key="2">
    <source>
        <dbReference type="Pfam" id="PF08241"/>
    </source>
</evidence>
<dbReference type="InterPro" id="IPR013216">
    <property type="entry name" value="Methyltransf_11"/>
</dbReference>
<dbReference type="Proteomes" id="UP001150941">
    <property type="component" value="Unassembled WGS sequence"/>
</dbReference>
<evidence type="ECO:0000313" key="4">
    <source>
        <dbReference type="Proteomes" id="UP001150941"/>
    </source>
</evidence>
<comment type="caution">
    <text evidence="3">The sequence shown here is derived from an EMBL/GenBank/DDBJ whole genome shotgun (WGS) entry which is preliminary data.</text>
</comment>
<dbReference type="GO" id="GO:0008757">
    <property type="term" value="F:S-adenosylmethionine-dependent methyltransferase activity"/>
    <property type="evidence" value="ECO:0007669"/>
    <property type="project" value="InterPro"/>
</dbReference>
<reference evidence="3" key="2">
    <citation type="journal article" date="2023" name="IMA Fungus">
        <title>Comparative genomic study of the Penicillium genus elucidates a diverse pangenome and 15 lateral gene transfer events.</title>
        <authorList>
            <person name="Petersen C."/>
            <person name="Sorensen T."/>
            <person name="Nielsen M.R."/>
            <person name="Sondergaard T.E."/>
            <person name="Sorensen J.L."/>
            <person name="Fitzpatrick D.A."/>
            <person name="Frisvad J.C."/>
            <person name="Nielsen K.L."/>
        </authorList>
    </citation>
    <scope>NUCLEOTIDE SEQUENCE</scope>
    <source>
        <strain evidence="3">IBT 19713</strain>
    </source>
</reference>
<gene>
    <name evidence="3" type="ORF">N7468_010422</name>
</gene>
<feature type="region of interest" description="Disordered" evidence="1">
    <location>
        <begin position="168"/>
        <end position="192"/>
    </location>
</feature>
<name>A0A9W9TCI3_9EURO</name>
<evidence type="ECO:0000256" key="1">
    <source>
        <dbReference type="SAM" id="MobiDB-lite"/>
    </source>
</evidence>
<feature type="compositionally biased region" description="Basic and acidic residues" evidence="1">
    <location>
        <begin position="176"/>
        <end position="192"/>
    </location>
</feature>
<dbReference type="CDD" id="cd02440">
    <property type="entry name" value="AdoMet_MTases"/>
    <property type="match status" value="1"/>
</dbReference>
<reference evidence="3" key="1">
    <citation type="submission" date="2022-11" db="EMBL/GenBank/DDBJ databases">
        <authorList>
            <person name="Petersen C."/>
        </authorList>
    </citation>
    <scope>NUCLEOTIDE SEQUENCE</scope>
    <source>
        <strain evidence="3">IBT 19713</strain>
    </source>
</reference>
<proteinExistence type="predicted"/>
<dbReference type="Gene3D" id="3.40.50.150">
    <property type="entry name" value="Vaccinia Virus protein VP39"/>
    <property type="match status" value="1"/>
</dbReference>
<dbReference type="OrthoDB" id="66144at2759"/>
<dbReference type="GeneID" id="83207021"/>
<organism evidence="3 4">
    <name type="scientific">Penicillium chermesinum</name>
    <dbReference type="NCBI Taxonomy" id="63820"/>
    <lineage>
        <taxon>Eukaryota</taxon>
        <taxon>Fungi</taxon>
        <taxon>Dikarya</taxon>
        <taxon>Ascomycota</taxon>
        <taxon>Pezizomycotina</taxon>
        <taxon>Eurotiomycetes</taxon>
        <taxon>Eurotiomycetidae</taxon>
        <taxon>Eurotiales</taxon>
        <taxon>Aspergillaceae</taxon>
        <taxon>Penicillium</taxon>
    </lineage>
</organism>
<dbReference type="PANTHER" id="PTHR43861">
    <property type="entry name" value="TRANS-ACONITATE 2-METHYLTRANSFERASE-RELATED"/>
    <property type="match status" value="1"/>
</dbReference>
<keyword evidence="4" id="KW-1185">Reference proteome</keyword>